<name>A0AAD7I0K7_9AGAR</name>
<keyword evidence="3" id="KW-0175">Coiled coil</keyword>
<dbReference type="GO" id="GO:0000981">
    <property type="term" value="F:DNA-binding transcription factor activity, RNA polymerase II-specific"/>
    <property type="evidence" value="ECO:0007669"/>
    <property type="project" value="InterPro"/>
</dbReference>
<dbReference type="GO" id="GO:0003677">
    <property type="term" value="F:DNA binding"/>
    <property type="evidence" value="ECO:0007669"/>
    <property type="project" value="InterPro"/>
</dbReference>
<dbReference type="PANTHER" id="PTHR46910">
    <property type="entry name" value="TRANSCRIPTION FACTOR PDR1"/>
    <property type="match status" value="1"/>
</dbReference>
<evidence type="ECO:0000313" key="6">
    <source>
        <dbReference type="Proteomes" id="UP001215280"/>
    </source>
</evidence>
<dbReference type="GO" id="GO:0006351">
    <property type="term" value="P:DNA-templated transcription"/>
    <property type="evidence" value="ECO:0007669"/>
    <property type="project" value="InterPro"/>
</dbReference>
<feature type="coiled-coil region" evidence="3">
    <location>
        <begin position="94"/>
        <end position="121"/>
    </location>
</feature>
<accession>A0AAD7I0K7</accession>
<dbReference type="Proteomes" id="UP001215280">
    <property type="component" value="Unassembled WGS sequence"/>
</dbReference>
<dbReference type="InterPro" id="IPR036864">
    <property type="entry name" value="Zn2-C6_fun-type_DNA-bd_sf"/>
</dbReference>
<dbReference type="SMART" id="SM00906">
    <property type="entry name" value="Fungal_trans"/>
    <property type="match status" value="1"/>
</dbReference>
<dbReference type="Pfam" id="PF04082">
    <property type="entry name" value="Fungal_trans"/>
    <property type="match status" value="1"/>
</dbReference>
<dbReference type="CDD" id="cd00067">
    <property type="entry name" value="GAL4"/>
    <property type="match status" value="1"/>
</dbReference>
<reference evidence="5" key="1">
    <citation type="submission" date="2023-03" db="EMBL/GenBank/DDBJ databases">
        <title>Massive genome expansion in bonnet fungi (Mycena s.s.) driven by repeated elements and novel gene families across ecological guilds.</title>
        <authorList>
            <consortium name="Lawrence Berkeley National Laboratory"/>
            <person name="Harder C.B."/>
            <person name="Miyauchi S."/>
            <person name="Viragh M."/>
            <person name="Kuo A."/>
            <person name="Thoen E."/>
            <person name="Andreopoulos B."/>
            <person name="Lu D."/>
            <person name="Skrede I."/>
            <person name="Drula E."/>
            <person name="Henrissat B."/>
            <person name="Morin E."/>
            <person name="Kohler A."/>
            <person name="Barry K."/>
            <person name="LaButti K."/>
            <person name="Morin E."/>
            <person name="Salamov A."/>
            <person name="Lipzen A."/>
            <person name="Mereny Z."/>
            <person name="Hegedus B."/>
            <person name="Baldrian P."/>
            <person name="Stursova M."/>
            <person name="Weitz H."/>
            <person name="Taylor A."/>
            <person name="Grigoriev I.V."/>
            <person name="Nagy L.G."/>
            <person name="Martin F."/>
            <person name="Kauserud H."/>
        </authorList>
    </citation>
    <scope>NUCLEOTIDE SEQUENCE</scope>
    <source>
        <strain evidence="5">CBHHK188m</strain>
    </source>
</reference>
<proteinExistence type="predicted"/>
<keyword evidence="1" id="KW-0479">Metal-binding</keyword>
<dbReference type="InterPro" id="IPR050987">
    <property type="entry name" value="AtrR-like"/>
</dbReference>
<keyword evidence="6" id="KW-1185">Reference proteome</keyword>
<dbReference type="PANTHER" id="PTHR46910:SF38">
    <property type="entry name" value="ZN(2)-C6 FUNGAL-TYPE DOMAIN-CONTAINING PROTEIN"/>
    <property type="match status" value="1"/>
</dbReference>
<dbReference type="GO" id="GO:0008270">
    <property type="term" value="F:zinc ion binding"/>
    <property type="evidence" value="ECO:0007669"/>
    <property type="project" value="InterPro"/>
</dbReference>
<dbReference type="AlphaFoldDB" id="A0AAD7I0K7"/>
<evidence type="ECO:0000256" key="2">
    <source>
        <dbReference type="ARBA" id="ARBA00023242"/>
    </source>
</evidence>
<protein>
    <submittedName>
        <fullName evidence="5">Fungal-specific transcription factor domain-containing protein</fullName>
    </submittedName>
</protein>
<evidence type="ECO:0000313" key="5">
    <source>
        <dbReference type="EMBL" id="KAJ7732363.1"/>
    </source>
</evidence>
<feature type="domain" description="Xylanolytic transcriptional activator regulatory" evidence="4">
    <location>
        <begin position="426"/>
        <end position="499"/>
    </location>
</feature>
<comment type="caution">
    <text evidence="5">The sequence shown here is derived from an EMBL/GenBank/DDBJ whole genome shotgun (WGS) entry which is preliminary data.</text>
</comment>
<dbReference type="InterPro" id="IPR001138">
    <property type="entry name" value="Zn2Cys6_DnaBD"/>
</dbReference>
<gene>
    <name evidence="5" type="ORF">DFH07DRAFT_1065597</name>
</gene>
<sequence>MSHSFNKYLSTSTHAMASEDETERGKSHHIQRACDVCRRTICFCSSDLLFIHLVQGRCSGSQRPGDKCLTCLDANLECTYIDAVRQRITKSRYVVDLEKRLEHSESLNRRLHTELAKLRVELSIVRSSDSTRTSFAAEDDSQSNSEQDGGSATLHILRTELQTVFTPPPAPHAEDLQHSELERQMNALSMDTSRRFFGKSSTSVLVKAVIDLKAEVTRAEAERDEWPQNTSINPLWSASIWEKIVMGTENASDQSAFQILGRKEDDWKGAGEALTKRRPHYWTYRPRITATPLLTHAHAFPPPDLLAQLIELYFTRAHVYIPLLHRQTFERGVEMGVHRWDNSFGALVLLVCAIGSRWSDDPRVLASASTSNGEGGRTGHLACGWEWFNQVPPAGKHLFGQATLYDLQYYCLAVHFLLGTFAFQVSWMFLGVGLRLALDAGAHRRTARDETPSVEREKWKRAFWVMVYLDGYVSSLMGRSCTIQYDDFDLDPLVECDDEYWEHPTHPFVQPPGVPSRIAFFNALLRLYHILSLTVKTLYSLRKTAIDWEAHFVADLDSALNRWRDQVPDHLSWDPERAHPVFFDQSVALNCAYYHLQILVHRSFIPPMRHAAPAGLPSMAVCTSAACACANMLDLQRQRKGSEPVNFNMSVVFTSALVLLLNVWSGKRTGAMPDPSREIAYVHKCMEVLRLCEDRWQNAGLLWDVLSELASIDQPPVISEHGQQQVAPISAEDMVRFVLKSSSPQHTAGSQSDESHYLSQQVNTESAIIGGGGFMSSDLNVFAAQPGAFLPGALEASGGMDTGIACLLDGDHDTIAMWLNAPVTTEFESAAYEFGDYFNNFSEFALAQEVARGV</sequence>
<evidence type="ECO:0000256" key="1">
    <source>
        <dbReference type="ARBA" id="ARBA00022723"/>
    </source>
</evidence>
<evidence type="ECO:0000256" key="3">
    <source>
        <dbReference type="SAM" id="Coils"/>
    </source>
</evidence>
<dbReference type="Gene3D" id="4.10.240.10">
    <property type="entry name" value="Zn(2)-C6 fungal-type DNA-binding domain"/>
    <property type="match status" value="1"/>
</dbReference>
<dbReference type="InterPro" id="IPR007219">
    <property type="entry name" value="XnlR_reg_dom"/>
</dbReference>
<evidence type="ECO:0000259" key="4">
    <source>
        <dbReference type="SMART" id="SM00906"/>
    </source>
</evidence>
<dbReference type="EMBL" id="JARJLG010000176">
    <property type="protein sequence ID" value="KAJ7732363.1"/>
    <property type="molecule type" value="Genomic_DNA"/>
</dbReference>
<dbReference type="CDD" id="cd12148">
    <property type="entry name" value="fungal_TF_MHR"/>
    <property type="match status" value="1"/>
</dbReference>
<keyword evidence="2" id="KW-0539">Nucleus</keyword>
<organism evidence="5 6">
    <name type="scientific">Mycena maculata</name>
    <dbReference type="NCBI Taxonomy" id="230809"/>
    <lineage>
        <taxon>Eukaryota</taxon>
        <taxon>Fungi</taxon>
        <taxon>Dikarya</taxon>
        <taxon>Basidiomycota</taxon>
        <taxon>Agaricomycotina</taxon>
        <taxon>Agaricomycetes</taxon>
        <taxon>Agaricomycetidae</taxon>
        <taxon>Agaricales</taxon>
        <taxon>Marasmiineae</taxon>
        <taxon>Mycenaceae</taxon>
        <taxon>Mycena</taxon>
    </lineage>
</organism>